<dbReference type="GO" id="GO:0008124">
    <property type="term" value="F:4-alpha-hydroxytetrahydrobiopterin dehydratase activity"/>
    <property type="evidence" value="ECO:0007669"/>
    <property type="project" value="UniProtKB-EC"/>
</dbReference>
<keyword evidence="5" id="KW-0456">Lyase</keyword>
<evidence type="ECO:0000256" key="5">
    <source>
        <dbReference type="ARBA" id="ARBA00023239"/>
    </source>
</evidence>
<dbReference type="Pfam" id="PF18029">
    <property type="entry name" value="Glyoxalase_6"/>
    <property type="match status" value="1"/>
</dbReference>
<comment type="caution">
    <text evidence="8">The sequence shown here is derived from an EMBL/GenBank/DDBJ whole genome shotgun (WGS) entry which is preliminary data.</text>
</comment>
<dbReference type="PANTHER" id="PTHR12599">
    <property type="entry name" value="PTERIN-4-ALPHA-CARBINOLAMINE DEHYDRATASE"/>
    <property type="match status" value="1"/>
</dbReference>
<protein>
    <recommendedName>
        <fullName evidence="4">Putative pterin-4-alpha-carbinolamine dehydratase</fullName>
        <ecNumber evidence="3">4.2.1.96</ecNumber>
    </recommendedName>
</protein>
<evidence type="ECO:0000313" key="9">
    <source>
        <dbReference type="Proteomes" id="UP000230842"/>
    </source>
</evidence>
<evidence type="ECO:0000259" key="7">
    <source>
        <dbReference type="Pfam" id="PF18029"/>
    </source>
</evidence>
<dbReference type="SUPFAM" id="SSF54593">
    <property type="entry name" value="Glyoxalase/Bleomycin resistance protein/Dihydroxybiphenyl dioxygenase"/>
    <property type="match status" value="1"/>
</dbReference>
<reference evidence="8 9" key="1">
    <citation type="submission" date="2017-11" db="EMBL/GenBank/DDBJ databases">
        <title>Genomic Encyclopedia of Archaeal and Bacterial Type Strains, Phase II (KMG-II): From Individual Species to Whole Genera.</title>
        <authorList>
            <person name="Goeker M."/>
        </authorList>
    </citation>
    <scope>NUCLEOTIDE SEQUENCE [LARGE SCALE GENOMIC DNA]</scope>
    <source>
        <strain evidence="8 9">DSM 27763</strain>
    </source>
</reference>
<feature type="domain" description="Glyoxalase-like" evidence="7">
    <location>
        <begin position="111"/>
        <end position="213"/>
    </location>
</feature>
<comment type="similarity">
    <text evidence="2">Belongs to the pterin-4-alpha-carbinolamine dehydratase family.</text>
</comment>
<evidence type="ECO:0000256" key="4">
    <source>
        <dbReference type="ARBA" id="ARBA00021735"/>
    </source>
</evidence>
<dbReference type="InterPro" id="IPR001533">
    <property type="entry name" value="Pterin_deHydtase"/>
</dbReference>
<organism evidence="8 9">
    <name type="scientific">Mumia flava</name>
    <dbReference type="NCBI Taxonomy" id="1348852"/>
    <lineage>
        <taxon>Bacteria</taxon>
        <taxon>Bacillati</taxon>
        <taxon>Actinomycetota</taxon>
        <taxon>Actinomycetes</taxon>
        <taxon>Propionibacteriales</taxon>
        <taxon>Nocardioidaceae</taxon>
        <taxon>Mumia</taxon>
    </lineage>
</organism>
<dbReference type="CDD" id="cd00488">
    <property type="entry name" value="PCD_DCoH"/>
    <property type="match status" value="1"/>
</dbReference>
<proteinExistence type="inferred from homology"/>
<evidence type="ECO:0000256" key="2">
    <source>
        <dbReference type="ARBA" id="ARBA00006472"/>
    </source>
</evidence>
<dbReference type="InterPro" id="IPR041581">
    <property type="entry name" value="Glyoxalase_6"/>
</dbReference>
<sequence length="220" mass="23525">MGRVSTLNGRQIAEHGLDGWAFLVGGLQTRIETGSFAAGLALVDAIGAEAERAQHHPDVDLRYPHVDVRLTSHDVGGVSDRDVAMARAIADLAQSAGHRLDATAVSLVEMGLDTPDRTVVMPFWAAVLAYEAPGGDADDEVRDPAGAGPTVWFQPSGSEEPRQRWHPDVWVDPSQVEPRIEAALAAGGSLVSDAEAPSFWVLADPEGNRVCLCTWQDRES</sequence>
<dbReference type="Gene3D" id="3.30.1360.20">
    <property type="entry name" value="Transcriptional coactivator/pterin dehydratase"/>
    <property type="match status" value="1"/>
</dbReference>
<evidence type="ECO:0000256" key="6">
    <source>
        <dbReference type="SAM" id="MobiDB-lite"/>
    </source>
</evidence>
<dbReference type="Proteomes" id="UP000230842">
    <property type="component" value="Unassembled WGS sequence"/>
</dbReference>
<dbReference type="Pfam" id="PF01329">
    <property type="entry name" value="Pterin_4a"/>
    <property type="match status" value="1"/>
</dbReference>
<dbReference type="SUPFAM" id="SSF55248">
    <property type="entry name" value="PCD-like"/>
    <property type="match status" value="1"/>
</dbReference>
<evidence type="ECO:0000256" key="3">
    <source>
        <dbReference type="ARBA" id="ARBA00013252"/>
    </source>
</evidence>
<dbReference type="InterPro" id="IPR029068">
    <property type="entry name" value="Glyas_Bleomycin-R_OHBP_Dase"/>
</dbReference>
<dbReference type="Gene3D" id="3.10.180.10">
    <property type="entry name" value="2,3-Dihydroxybiphenyl 1,2-Dioxygenase, domain 1"/>
    <property type="match status" value="1"/>
</dbReference>
<evidence type="ECO:0000313" key="8">
    <source>
        <dbReference type="EMBL" id="PJJ57774.1"/>
    </source>
</evidence>
<comment type="catalytic activity">
    <reaction evidence="1">
        <text>(4aS,6R)-4a-hydroxy-L-erythro-5,6,7,8-tetrahydrobiopterin = (6R)-L-erythro-6,7-dihydrobiopterin + H2O</text>
        <dbReference type="Rhea" id="RHEA:11920"/>
        <dbReference type="ChEBI" id="CHEBI:15377"/>
        <dbReference type="ChEBI" id="CHEBI:15642"/>
        <dbReference type="ChEBI" id="CHEBI:43120"/>
        <dbReference type="EC" id="4.2.1.96"/>
    </reaction>
</comment>
<dbReference type="AlphaFoldDB" id="A0A2M9BIP5"/>
<keyword evidence="9" id="KW-1185">Reference proteome</keyword>
<dbReference type="GO" id="GO:0006729">
    <property type="term" value="P:tetrahydrobiopterin biosynthetic process"/>
    <property type="evidence" value="ECO:0007669"/>
    <property type="project" value="InterPro"/>
</dbReference>
<dbReference type="EC" id="4.2.1.96" evidence="3"/>
<feature type="region of interest" description="Disordered" evidence="6">
    <location>
        <begin position="142"/>
        <end position="165"/>
    </location>
</feature>
<name>A0A2M9BIP5_9ACTN</name>
<dbReference type="PANTHER" id="PTHR12599:SF0">
    <property type="entry name" value="PTERIN-4-ALPHA-CARBINOLAMINE DEHYDRATASE"/>
    <property type="match status" value="1"/>
</dbReference>
<evidence type="ECO:0000256" key="1">
    <source>
        <dbReference type="ARBA" id="ARBA00001554"/>
    </source>
</evidence>
<accession>A0A2M9BIP5</accession>
<gene>
    <name evidence="8" type="ORF">CLV56_2012</name>
</gene>
<dbReference type="EMBL" id="PGEZ01000001">
    <property type="protein sequence ID" value="PJJ57774.1"/>
    <property type="molecule type" value="Genomic_DNA"/>
</dbReference>
<dbReference type="InterPro" id="IPR036428">
    <property type="entry name" value="PCD_sf"/>
</dbReference>